<gene>
    <name evidence="2" type="ORF">POM88_017272</name>
</gene>
<dbReference type="AlphaFoldDB" id="A0AAD8IN85"/>
<reference evidence="2" key="2">
    <citation type="submission" date="2023-05" db="EMBL/GenBank/DDBJ databases">
        <authorList>
            <person name="Schelkunov M.I."/>
        </authorList>
    </citation>
    <scope>NUCLEOTIDE SEQUENCE</scope>
    <source>
        <strain evidence="2">Hsosn_3</strain>
        <tissue evidence="2">Leaf</tissue>
    </source>
</reference>
<reference evidence="2" key="1">
    <citation type="submission" date="2023-02" db="EMBL/GenBank/DDBJ databases">
        <title>Genome of toxic invasive species Heracleum sosnowskyi carries increased number of genes despite the absence of recent whole-genome duplications.</title>
        <authorList>
            <person name="Schelkunov M."/>
            <person name="Shtratnikova V."/>
            <person name="Makarenko M."/>
            <person name="Klepikova A."/>
            <person name="Omelchenko D."/>
            <person name="Novikova G."/>
            <person name="Obukhova E."/>
            <person name="Bogdanov V."/>
            <person name="Penin A."/>
            <person name="Logacheva M."/>
        </authorList>
    </citation>
    <scope>NUCLEOTIDE SEQUENCE</scope>
    <source>
        <strain evidence="2">Hsosn_3</strain>
        <tissue evidence="2">Leaf</tissue>
    </source>
</reference>
<evidence type="ECO:0000313" key="2">
    <source>
        <dbReference type="EMBL" id="KAK1389094.1"/>
    </source>
</evidence>
<feature type="region of interest" description="Disordered" evidence="1">
    <location>
        <begin position="64"/>
        <end position="112"/>
    </location>
</feature>
<keyword evidence="3" id="KW-1185">Reference proteome</keyword>
<evidence type="ECO:0000256" key="1">
    <source>
        <dbReference type="SAM" id="MobiDB-lite"/>
    </source>
</evidence>
<sequence length="124" mass="13032">MAEEGCKLEGLGQDILQSDRRCSAFSVEKMPLHGLLGINKGIGIDAPSTVASGGETYCPSLPLVGKGREKDVDPPCEADSGQAGPEDCLPAKEDSNPQRNRKANSQPPQTYGQFCAECGGPINQ</sequence>
<comment type="caution">
    <text evidence="2">The sequence shown here is derived from an EMBL/GenBank/DDBJ whole genome shotgun (WGS) entry which is preliminary data.</text>
</comment>
<organism evidence="2 3">
    <name type="scientific">Heracleum sosnowskyi</name>
    <dbReference type="NCBI Taxonomy" id="360622"/>
    <lineage>
        <taxon>Eukaryota</taxon>
        <taxon>Viridiplantae</taxon>
        <taxon>Streptophyta</taxon>
        <taxon>Embryophyta</taxon>
        <taxon>Tracheophyta</taxon>
        <taxon>Spermatophyta</taxon>
        <taxon>Magnoliopsida</taxon>
        <taxon>eudicotyledons</taxon>
        <taxon>Gunneridae</taxon>
        <taxon>Pentapetalae</taxon>
        <taxon>asterids</taxon>
        <taxon>campanulids</taxon>
        <taxon>Apiales</taxon>
        <taxon>Apiaceae</taxon>
        <taxon>Apioideae</taxon>
        <taxon>apioid superclade</taxon>
        <taxon>Tordylieae</taxon>
        <taxon>Tordyliinae</taxon>
        <taxon>Heracleum</taxon>
    </lineage>
</organism>
<protein>
    <submittedName>
        <fullName evidence="2">Uncharacterized protein</fullName>
    </submittedName>
</protein>
<accession>A0AAD8IN85</accession>
<proteinExistence type="predicted"/>
<dbReference type="Proteomes" id="UP001237642">
    <property type="component" value="Unassembled WGS sequence"/>
</dbReference>
<dbReference type="EMBL" id="JAUIZM010000004">
    <property type="protein sequence ID" value="KAK1389094.1"/>
    <property type="molecule type" value="Genomic_DNA"/>
</dbReference>
<name>A0AAD8IN85_9APIA</name>
<evidence type="ECO:0000313" key="3">
    <source>
        <dbReference type="Proteomes" id="UP001237642"/>
    </source>
</evidence>
<feature type="compositionally biased region" description="Polar residues" evidence="1">
    <location>
        <begin position="103"/>
        <end position="112"/>
    </location>
</feature>